<proteinExistence type="predicted"/>
<feature type="non-terminal residue" evidence="1">
    <location>
        <position position="74"/>
    </location>
</feature>
<organism evidence="1 2">
    <name type="scientific">Lipomyces kononenkoae</name>
    <name type="common">Yeast</name>
    <dbReference type="NCBI Taxonomy" id="34357"/>
    <lineage>
        <taxon>Eukaryota</taxon>
        <taxon>Fungi</taxon>
        <taxon>Dikarya</taxon>
        <taxon>Ascomycota</taxon>
        <taxon>Saccharomycotina</taxon>
        <taxon>Lipomycetes</taxon>
        <taxon>Lipomycetales</taxon>
        <taxon>Lipomycetaceae</taxon>
        <taxon>Lipomyces</taxon>
    </lineage>
</organism>
<dbReference type="Proteomes" id="UP001433508">
    <property type="component" value="Unassembled WGS sequence"/>
</dbReference>
<dbReference type="EMBL" id="MU971368">
    <property type="protein sequence ID" value="KAK9237494.1"/>
    <property type="molecule type" value="Genomic_DNA"/>
</dbReference>
<comment type="caution">
    <text evidence="1">The sequence shown here is derived from an EMBL/GenBank/DDBJ whole genome shotgun (WGS) entry which is preliminary data.</text>
</comment>
<protein>
    <submittedName>
        <fullName evidence="1">Uncharacterized protein</fullName>
    </submittedName>
</protein>
<name>A0ACC3T246_LIPKO</name>
<sequence>MQTIILLLFWLSTIKVQAVRERQSLLTWRILGVTTGASELLSSITVTAVKITCYLVRWSIRKYYQFLSVVNIIS</sequence>
<evidence type="ECO:0000313" key="1">
    <source>
        <dbReference type="EMBL" id="KAK9237494.1"/>
    </source>
</evidence>
<keyword evidence="2" id="KW-1185">Reference proteome</keyword>
<gene>
    <name evidence="1" type="ORF">V1525DRAFT_403762</name>
</gene>
<evidence type="ECO:0000313" key="2">
    <source>
        <dbReference type="Proteomes" id="UP001433508"/>
    </source>
</evidence>
<accession>A0ACC3T246</accession>
<reference evidence="2" key="1">
    <citation type="journal article" date="2024" name="Front. Bioeng. Biotechnol.">
        <title>Genome-scale model development and genomic sequencing of the oleaginous clade Lipomyces.</title>
        <authorList>
            <person name="Czajka J.J."/>
            <person name="Han Y."/>
            <person name="Kim J."/>
            <person name="Mondo S.J."/>
            <person name="Hofstad B.A."/>
            <person name="Robles A."/>
            <person name="Haridas S."/>
            <person name="Riley R."/>
            <person name="LaButti K."/>
            <person name="Pangilinan J."/>
            <person name="Andreopoulos W."/>
            <person name="Lipzen A."/>
            <person name="Yan J."/>
            <person name="Wang M."/>
            <person name="Ng V."/>
            <person name="Grigoriev I.V."/>
            <person name="Spatafora J.W."/>
            <person name="Magnuson J.K."/>
            <person name="Baker S.E."/>
            <person name="Pomraning K.R."/>
        </authorList>
    </citation>
    <scope>NUCLEOTIDE SEQUENCE [LARGE SCALE GENOMIC DNA]</scope>
    <source>
        <strain evidence="2">CBS 7786</strain>
    </source>
</reference>